<dbReference type="EMBL" id="OW152826">
    <property type="protein sequence ID" value="CAH2042243.1"/>
    <property type="molecule type" value="Genomic_DNA"/>
</dbReference>
<protein>
    <submittedName>
        <fullName evidence="1">Uncharacterized protein</fullName>
    </submittedName>
</protein>
<gene>
    <name evidence="1" type="ORF">IPOD504_LOCUS3685</name>
</gene>
<dbReference type="Proteomes" id="UP000837857">
    <property type="component" value="Chromosome 14"/>
</dbReference>
<feature type="non-terminal residue" evidence="1">
    <location>
        <position position="1"/>
    </location>
</feature>
<accession>A0ABN8I0G8</accession>
<reference evidence="1" key="1">
    <citation type="submission" date="2022-03" db="EMBL/GenBank/DDBJ databases">
        <authorList>
            <person name="Martin H S."/>
        </authorList>
    </citation>
    <scope>NUCLEOTIDE SEQUENCE</scope>
</reference>
<evidence type="ECO:0000313" key="2">
    <source>
        <dbReference type="Proteomes" id="UP000837857"/>
    </source>
</evidence>
<name>A0ABN8I0G8_9NEOP</name>
<keyword evidence="2" id="KW-1185">Reference proteome</keyword>
<sequence>MTPHAPTNRPPSDAVYVDSAPDEPATEVNGGELIAVCIVPVDATRVSTGAIFMCAPRLHYWVAIGWASGAKEELGLCYGSSPGEAAPTAVHLWVPLTRFTCHLVSWHRLFLSPRVFTLRWRSINGNGGPPPLFYTPRWMDS</sequence>
<organism evidence="1 2">
    <name type="scientific">Iphiclides podalirius</name>
    <name type="common">scarce swallowtail</name>
    <dbReference type="NCBI Taxonomy" id="110791"/>
    <lineage>
        <taxon>Eukaryota</taxon>
        <taxon>Metazoa</taxon>
        <taxon>Ecdysozoa</taxon>
        <taxon>Arthropoda</taxon>
        <taxon>Hexapoda</taxon>
        <taxon>Insecta</taxon>
        <taxon>Pterygota</taxon>
        <taxon>Neoptera</taxon>
        <taxon>Endopterygota</taxon>
        <taxon>Lepidoptera</taxon>
        <taxon>Glossata</taxon>
        <taxon>Ditrysia</taxon>
        <taxon>Papilionoidea</taxon>
        <taxon>Papilionidae</taxon>
        <taxon>Papilioninae</taxon>
        <taxon>Iphiclides</taxon>
    </lineage>
</organism>
<evidence type="ECO:0000313" key="1">
    <source>
        <dbReference type="EMBL" id="CAH2042243.1"/>
    </source>
</evidence>
<proteinExistence type="predicted"/>